<protein>
    <submittedName>
        <fullName evidence="1">Uncharacterized protein</fullName>
    </submittedName>
</protein>
<dbReference type="Proteomes" id="UP000299102">
    <property type="component" value="Unassembled WGS sequence"/>
</dbReference>
<proteinExistence type="predicted"/>
<dbReference type="AlphaFoldDB" id="A0A4C1T538"/>
<evidence type="ECO:0000313" key="2">
    <source>
        <dbReference type="Proteomes" id="UP000299102"/>
    </source>
</evidence>
<sequence length="171" mass="18773">MTQNASRGRESYLAICSDLHKYSLALRSTPAALRSARGREPAHVSAQTRFYEDTCKLDNSLKVNRPSERPAKWSLKELDKGRVTRQRSRTLEIQLKIVGNKITGHPVPQILERSDIFIKTPAPALAPALARRSRRGGIGGGPAIAGDRLLVHVIAPEIVNAPAAERQGRLV</sequence>
<evidence type="ECO:0000313" key="1">
    <source>
        <dbReference type="EMBL" id="GBP09633.1"/>
    </source>
</evidence>
<dbReference type="EMBL" id="BGZK01000036">
    <property type="protein sequence ID" value="GBP09633.1"/>
    <property type="molecule type" value="Genomic_DNA"/>
</dbReference>
<organism evidence="1 2">
    <name type="scientific">Eumeta variegata</name>
    <name type="common">Bagworm moth</name>
    <name type="synonym">Eumeta japonica</name>
    <dbReference type="NCBI Taxonomy" id="151549"/>
    <lineage>
        <taxon>Eukaryota</taxon>
        <taxon>Metazoa</taxon>
        <taxon>Ecdysozoa</taxon>
        <taxon>Arthropoda</taxon>
        <taxon>Hexapoda</taxon>
        <taxon>Insecta</taxon>
        <taxon>Pterygota</taxon>
        <taxon>Neoptera</taxon>
        <taxon>Endopterygota</taxon>
        <taxon>Lepidoptera</taxon>
        <taxon>Glossata</taxon>
        <taxon>Ditrysia</taxon>
        <taxon>Tineoidea</taxon>
        <taxon>Psychidae</taxon>
        <taxon>Oiketicinae</taxon>
        <taxon>Eumeta</taxon>
    </lineage>
</organism>
<comment type="caution">
    <text evidence="1">The sequence shown here is derived from an EMBL/GenBank/DDBJ whole genome shotgun (WGS) entry which is preliminary data.</text>
</comment>
<name>A0A4C1T538_EUMVA</name>
<reference evidence="1 2" key="1">
    <citation type="journal article" date="2019" name="Commun. Biol.">
        <title>The bagworm genome reveals a unique fibroin gene that provides high tensile strength.</title>
        <authorList>
            <person name="Kono N."/>
            <person name="Nakamura H."/>
            <person name="Ohtoshi R."/>
            <person name="Tomita M."/>
            <person name="Numata K."/>
            <person name="Arakawa K."/>
        </authorList>
    </citation>
    <scope>NUCLEOTIDE SEQUENCE [LARGE SCALE GENOMIC DNA]</scope>
</reference>
<keyword evidence="2" id="KW-1185">Reference proteome</keyword>
<accession>A0A4C1T538</accession>
<gene>
    <name evidence="1" type="ORF">EVAR_76613_1</name>
</gene>